<dbReference type="PROSITE" id="PS51125">
    <property type="entry name" value="NHL"/>
    <property type="match status" value="1"/>
</dbReference>
<dbReference type="STRING" id="2903.R1E8J8"/>
<reference evidence="3" key="2">
    <citation type="submission" date="2024-10" db="UniProtKB">
        <authorList>
            <consortium name="EnsemblProtists"/>
        </authorList>
    </citation>
    <scope>IDENTIFICATION</scope>
</reference>
<dbReference type="InterPro" id="IPR050952">
    <property type="entry name" value="TRIM-NHL_E3_ligases"/>
</dbReference>
<evidence type="ECO:0000256" key="2">
    <source>
        <dbReference type="PROSITE-ProRule" id="PRU00504"/>
    </source>
</evidence>
<accession>A0A0D3JHL0</accession>
<evidence type="ECO:0000256" key="1">
    <source>
        <dbReference type="ARBA" id="ARBA00022737"/>
    </source>
</evidence>
<dbReference type="EnsemblProtists" id="EOD22995">
    <property type="protein sequence ID" value="EOD22995"/>
    <property type="gene ID" value="EMIHUDRAFT_195497"/>
</dbReference>
<dbReference type="Gene3D" id="2.120.10.30">
    <property type="entry name" value="TolB, C-terminal domain"/>
    <property type="match status" value="2"/>
</dbReference>
<dbReference type="GeneID" id="17268542"/>
<dbReference type="SUPFAM" id="SSF101898">
    <property type="entry name" value="NHL repeat"/>
    <property type="match status" value="1"/>
</dbReference>
<dbReference type="Pfam" id="PF01436">
    <property type="entry name" value="NHL"/>
    <property type="match status" value="1"/>
</dbReference>
<feature type="repeat" description="NHL" evidence="2">
    <location>
        <begin position="239"/>
        <end position="281"/>
    </location>
</feature>
<dbReference type="AlphaFoldDB" id="A0A0D3JHL0"/>
<dbReference type="HOGENOM" id="CLU_695275_0_0_1"/>
<dbReference type="PANTHER" id="PTHR24104">
    <property type="entry name" value="E3 UBIQUITIN-PROTEIN LIGASE NHLRC1-RELATED"/>
    <property type="match status" value="1"/>
</dbReference>
<reference evidence="4" key="1">
    <citation type="journal article" date="2013" name="Nature">
        <title>Pan genome of the phytoplankton Emiliania underpins its global distribution.</title>
        <authorList>
            <person name="Read B.A."/>
            <person name="Kegel J."/>
            <person name="Klute M.J."/>
            <person name="Kuo A."/>
            <person name="Lefebvre S.C."/>
            <person name="Maumus F."/>
            <person name="Mayer C."/>
            <person name="Miller J."/>
            <person name="Monier A."/>
            <person name="Salamov A."/>
            <person name="Young J."/>
            <person name="Aguilar M."/>
            <person name="Claverie J.M."/>
            <person name="Frickenhaus S."/>
            <person name="Gonzalez K."/>
            <person name="Herman E.K."/>
            <person name="Lin Y.C."/>
            <person name="Napier J."/>
            <person name="Ogata H."/>
            <person name="Sarno A.F."/>
            <person name="Shmutz J."/>
            <person name="Schroeder D."/>
            <person name="de Vargas C."/>
            <person name="Verret F."/>
            <person name="von Dassow P."/>
            <person name="Valentin K."/>
            <person name="Van de Peer Y."/>
            <person name="Wheeler G."/>
            <person name="Dacks J.B."/>
            <person name="Delwiche C.F."/>
            <person name="Dyhrman S.T."/>
            <person name="Glockner G."/>
            <person name="John U."/>
            <person name="Richards T."/>
            <person name="Worden A.Z."/>
            <person name="Zhang X."/>
            <person name="Grigoriev I.V."/>
            <person name="Allen A.E."/>
            <person name="Bidle K."/>
            <person name="Borodovsky M."/>
            <person name="Bowler C."/>
            <person name="Brownlee C."/>
            <person name="Cock J.M."/>
            <person name="Elias M."/>
            <person name="Gladyshev V.N."/>
            <person name="Groth M."/>
            <person name="Guda C."/>
            <person name="Hadaegh A."/>
            <person name="Iglesias-Rodriguez M.D."/>
            <person name="Jenkins J."/>
            <person name="Jones B.M."/>
            <person name="Lawson T."/>
            <person name="Leese F."/>
            <person name="Lindquist E."/>
            <person name="Lobanov A."/>
            <person name="Lomsadze A."/>
            <person name="Malik S.B."/>
            <person name="Marsh M.E."/>
            <person name="Mackinder L."/>
            <person name="Mock T."/>
            <person name="Mueller-Roeber B."/>
            <person name="Pagarete A."/>
            <person name="Parker M."/>
            <person name="Probert I."/>
            <person name="Quesneville H."/>
            <person name="Raines C."/>
            <person name="Rensing S.A."/>
            <person name="Riano-Pachon D.M."/>
            <person name="Richier S."/>
            <person name="Rokitta S."/>
            <person name="Shiraiwa Y."/>
            <person name="Soanes D.M."/>
            <person name="van der Giezen M."/>
            <person name="Wahlund T.M."/>
            <person name="Williams B."/>
            <person name="Wilson W."/>
            <person name="Wolfe G."/>
            <person name="Wurch L.L."/>
        </authorList>
    </citation>
    <scope>NUCLEOTIDE SEQUENCE</scope>
</reference>
<dbReference type="PANTHER" id="PTHR24104:SF25">
    <property type="entry name" value="PROTEIN LIN-41"/>
    <property type="match status" value="1"/>
</dbReference>
<evidence type="ECO:0000313" key="4">
    <source>
        <dbReference type="Proteomes" id="UP000013827"/>
    </source>
</evidence>
<dbReference type="PaxDb" id="2903-EOD22995"/>
<dbReference type="KEGG" id="ehx:EMIHUDRAFT_195497"/>
<dbReference type="InterPro" id="IPR001258">
    <property type="entry name" value="NHL_repeat"/>
</dbReference>
<dbReference type="GO" id="GO:0008270">
    <property type="term" value="F:zinc ion binding"/>
    <property type="evidence" value="ECO:0007669"/>
    <property type="project" value="UniProtKB-KW"/>
</dbReference>
<keyword evidence="1" id="KW-0677">Repeat</keyword>
<dbReference type="CDD" id="cd05819">
    <property type="entry name" value="NHL"/>
    <property type="match status" value="1"/>
</dbReference>
<evidence type="ECO:0000313" key="3">
    <source>
        <dbReference type="EnsemblProtists" id="EOD22995"/>
    </source>
</evidence>
<name>A0A0D3JHL0_EMIH1</name>
<evidence type="ECO:0008006" key="5">
    <source>
        <dbReference type="Google" id="ProtNLM"/>
    </source>
</evidence>
<dbReference type="Pfam" id="PF20067">
    <property type="entry name" value="SSL_N"/>
    <property type="match status" value="1"/>
</dbReference>
<proteinExistence type="predicted"/>
<organism evidence="3 4">
    <name type="scientific">Emiliania huxleyi (strain CCMP1516)</name>
    <dbReference type="NCBI Taxonomy" id="280463"/>
    <lineage>
        <taxon>Eukaryota</taxon>
        <taxon>Haptista</taxon>
        <taxon>Haptophyta</taxon>
        <taxon>Prymnesiophyceae</taxon>
        <taxon>Isochrysidales</taxon>
        <taxon>Noelaerhabdaceae</taxon>
        <taxon>Emiliania</taxon>
    </lineage>
</organism>
<keyword evidence="4" id="KW-1185">Reference proteome</keyword>
<protein>
    <recommendedName>
        <fullName evidence="5">F-box domain-containing protein</fullName>
    </recommendedName>
</protein>
<dbReference type="RefSeq" id="XP_005775424.1">
    <property type="nucleotide sequence ID" value="XM_005775367.1"/>
</dbReference>
<dbReference type="GO" id="GO:0061630">
    <property type="term" value="F:ubiquitin protein ligase activity"/>
    <property type="evidence" value="ECO:0007669"/>
    <property type="project" value="TreeGrafter"/>
</dbReference>
<dbReference type="GO" id="GO:0043161">
    <property type="term" value="P:proteasome-mediated ubiquitin-dependent protein catabolic process"/>
    <property type="evidence" value="ECO:0007669"/>
    <property type="project" value="TreeGrafter"/>
</dbReference>
<dbReference type="Proteomes" id="UP000013827">
    <property type="component" value="Unassembled WGS sequence"/>
</dbReference>
<sequence>MRYHACLQNLSHEDLLQIAASGMRECRATRILGDAMLASKLPEQLAAAVLLSQDLIAPVLSSLPLTDLRTARVCHLWRDAWHEKMLLPLGQLRHLRSVGEFGYATQVVAMPGREAVLVPNYEQHRLDVLCSQPAAFEEQLCAPDIDDGEVVETLRTPSAVALMADGLAWVVESDRYSVVKVDLEEKLRLHEIERSQLGDGAFPEDVAIADDALLVLSQRNGETTDHCVSVFSASTGEFQHSFGGWGKGRSELFLPTSMAVHGESVYVADRGNHRVQVFRHADGMHVRSIGLDAAVTEELWEDMLDWGVEYEGEDPRIGADLGEFDHPFGVAVGHGRLYVSEYEGARVQVLTLEGEPLHVFASPDGKPLGGICTSGEQVWVVGEHDDPNQVHILTIRE</sequence>
<dbReference type="InterPro" id="IPR011042">
    <property type="entry name" value="6-blade_b-propeller_TolB-like"/>
</dbReference>
<dbReference type="GO" id="GO:0000209">
    <property type="term" value="P:protein polyubiquitination"/>
    <property type="evidence" value="ECO:0007669"/>
    <property type="project" value="TreeGrafter"/>
</dbReference>